<reference evidence="1 2" key="2">
    <citation type="journal article" date="2022" name="Mol. Ecol. Resour.">
        <title>The genomes of chicory, endive, great burdock and yacon provide insights into Asteraceae paleo-polyploidization history and plant inulin production.</title>
        <authorList>
            <person name="Fan W."/>
            <person name="Wang S."/>
            <person name="Wang H."/>
            <person name="Wang A."/>
            <person name="Jiang F."/>
            <person name="Liu H."/>
            <person name="Zhao H."/>
            <person name="Xu D."/>
            <person name="Zhang Y."/>
        </authorList>
    </citation>
    <scope>NUCLEOTIDE SEQUENCE [LARGE SCALE GENOMIC DNA]</scope>
    <source>
        <strain evidence="2">cv. Yunnan</strain>
        <tissue evidence="1">Leaves</tissue>
    </source>
</reference>
<dbReference type="Proteomes" id="UP001056120">
    <property type="component" value="Linkage Group LG13"/>
</dbReference>
<proteinExistence type="predicted"/>
<sequence length="226" mass="25855">MSLNFIHRQWLIKNVMENLETAEAQEMQGKIRKKFKETLKRKVEALDRQLPKRVRVNNEKAKGKMLVIEEPRSVSRHEENEDAKREEAERKLEVYQSKATFQMKDLTGIKMSTMCEMVKHVRKEQVTIQQNISLNTIIAKAPSSSEILKFKKEIGEETKDTPPQQTPQRIEASSPQPQQTLSPSPIRESSTPSPQRQISTPSSSRKKRSQGKPESSLGLTLAEGMC</sequence>
<evidence type="ECO:0000313" key="1">
    <source>
        <dbReference type="EMBL" id="KAI3786634.1"/>
    </source>
</evidence>
<accession>A0ACB9GT61</accession>
<comment type="caution">
    <text evidence="1">The sequence shown here is derived from an EMBL/GenBank/DDBJ whole genome shotgun (WGS) entry which is preliminary data.</text>
</comment>
<reference evidence="2" key="1">
    <citation type="journal article" date="2022" name="Mol. Ecol. Resour.">
        <title>The genomes of chicory, endive, great burdock and yacon provide insights into Asteraceae palaeo-polyploidization history and plant inulin production.</title>
        <authorList>
            <person name="Fan W."/>
            <person name="Wang S."/>
            <person name="Wang H."/>
            <person name="Wang A."/>
            <person name="Jiang F."/>
            <person name="Liu H."/>
            <person name="Zhao H."/>
            <person name="Xu D."/>
            <person name="Zhang Y."/>
        </authorList>
    </citation>
    <scope>NUCLEOTIDE SEQUENCE [LARGE SCALE GENOMIC DNA]</scope>
    <source>
        <strain evidence="2">cv. Yunnan</strain>
    </source>
</reference>
<gene>
    <name evidence="1" type="ORF">L1987_40458</name>
</gene>
<dbReference type="EMBL" id="CM042030">
    <property type="protein sequence ID" value="KAI3786634.1"/>
    <property type="molecule type" value="Genomic_DNA"/>
</dbReference>
<name>A0ACB9GT61_9ASTR</name>
<evidence type="ECO:0000313" key="2">
    <source>
        <dbReference type="Proteomes" id="UP001056120"/>
    </source>
</evidence>
<keyword evidence="2" id="KW-1185">Reference proteome</keyword>
<protein>
    <submittedName>
        <fullName evidence="1">Uncharacterized protein</fullName>
    </submittedName>
</protein>
<organism evidence="1 2">
    <name type="scientific">Smallanthus sonchifolius</name>
    <dbReference type="NCBI Taxonomy" id="185202"/>
    <lineage>
        <taxon>Eukaryota</taxon>
        <taxon>Viridiplantae</taxon>
        <taxon>Streptophyta</taxon>
        <taxon>Embryophyta</taxon>
        <taxon>Tracheophyta</taxon>
        <taxon>Spermatophyta</taxon>
        <taxon>Magnoliopsida</taxon>
        <taxon>eudicotyledons</taxon>
        <taxon>Gunneridae</taxon>
        <taxon>Pentapetalae</taxon>
        <taxon>asterids</taxon>
        <taxon>campanulids</taxon>
        <taxon>Asterales</taxon>
        <taxon>Asteraceae</taxon>
        <taxon>Asteroideae</taxon>
        <taxon>Heliantheae alliance</taxon>
        <taxon>Millerieae</taxon>
        <taxon>Smallanthus</taxon>
    </lineage>
</organism>